<evidence type="ECO:0000256" key="2">
    <source>
        <dbReference type="SAM" id="Phobius"/>
    </source>
</evidence>
<protein>
    <submittedName>
        <fullName evidence="3">Uncharacterized protein</fullName>
    </submittedName>
</protein>
<keyword evidence="4" id="KW-1185">Reference proteome</keyword>
<keyword evidence="2" id="KW-1133">Transmembrane helix</keyword>
<evidence type="ECO:0000256" key="1">
    <source>
        <dbReference type="SAM" id="MobiDB-lite"/>
    </source>
</evidence>
<dbReference type="Proteomes" id="UP000886998">
    <property type="component" value="Unassembled WGS sequence"/>
</dbReference>
<keyword evidence="2" id="KW-0812">Transmembrane</keyword>
<comment type="caution">
    <text evidence="3">The sequence shown here is derived from an EMBL/GenBank/DDBJ whole genome shotgun (WGS) entry which is preliminary data.</text>
</comment>
<organism evidence="3 4">
    <name type="scientific">Trichonephila inaurata madagascariensis</name>
    <dbReference type="NCBI Taxonomy" id="2747483"/>
    <lineage>
        <taxon>Eukaryota</taxon>
        <taxon>Metazoa</taxon>
        <taxon>Ecdysozoa</taxon>
        <taxon>Arthropoda</taxon>
        <taxon>Chelicerata</taxon>
        <taxon>Arachnida</taxon>
        <taxon>Araneae</taxon>
        <taxon>Araneomorphae</taxon>
        <taxon>Entelegynae</taxon>
        <taxon>Araneoidea</taxon>
        <taxon>Nephilidae</taxon>
        <taxon>Trichonephila</taxon>
        <taxon>Trichonephila inaurata</taxon>
    </lineage>
</organism>
<accession>A0A8X7CDD1</accession>
<gene>
    <name evidence="3" type="ORF">TNIN_107361</name>
</gene>
<keyword evidence="2" id="KW-0472">Membrane</keyword>
<proteinExistence type="predicted"/>
<evidence type="ECO:0000313" key="4">
    <source>
        <dbReference type="Proteomes" id="UP000886998"/>
    </source>
</evidence>
<feature type="compositionally biased region" description="Basic residues" evidence="1">
    <location>
        <begin position="7"/>
        <end position="18"/>
    </location>
</feature>
<evidence type="ECO:0000313" key="3">
    <source>
        <dbReference type="EMBL" id="GFY60784.1"/>
    </source>
</evidence>
<dbReference type="EMBL" id="BMAV01013286">
    <property type="protein sequence ID" value="GFY60784.1"/>
    <property type="molecule type" value="Genomic_DNA"/>
</dbReference>
<feature type="transmembrane region" description="Helical" evidence="2">
    <location>
        <begin position="67"/>
        <end position="87"/>
    </location>
</feature>
<sequence>METQGKKLARNQMRRKGSKQADRCLERPHLISERNCLLPEINFEVNVSLQIIITGYRLRASTCFIRLQLYALFRNQILLIGVPLAIYSKLDLFMHGLLEMLNSQLQF</sequence>
<reference evidence="3" key="1">
    <citation type="submission" date="2020-08" db="EMBL/GenBank/DDBJ databases">
        <title>Multicomponent nature underlies the extraordinary mechanical properties of spider dragline silk.</title>
        <authorList>
            <person name="Kono N."/>
            <person name="Nakamura H."/>
            <person name="Mori M."/>
            <person name="Yoshida Y."/>
            <person name="Ohtoshi R."/>
            <person name="Malay A.D."/>
            <person name="Moran D.A.P."/>
            <person name="Tomita M."/>
            <person name="Numata K."/>
            <person name="Arakawa K."/>
        </authorList>
    </citation>
    <scope>NUCLEOTIDE SEQUENCE</scope>
</reference>
<dbReference type="AlphaFoldDB" id="A0A8X7CDD1"/>
<feature type="region of interest" description="Disordered" evidence="1">
    <location>
        <begin position="1"/>
        <end position="21"/>
    </location>
</feature>
<name>A0A8X7CDD1_9ARAC</name>